<proteinExistence type="predicted"/>
<comment type="caution">
    <text evidence="1">The sequence shown here is derived from an EMBL/GenBank/DDBJ whole genome shotgun (WGS) entry which is preliminary data.</text>
</comment>
<protein>
    <submittedName>
        <fullName evidence="1">Uncharacterized protein</fullName>
    </submittedName>
</protein>
<name>A0A251XWH5_9MICO</name>
<evidence type="ECO:0000313" key="2">
    <source>
        <dbReference type="Proteomes" id="UP000195106"/>
    </source>
</evidence>
<gene>
    <name evidence="1" type="ORF">CMsap09_13045</name>
</gene>
<reference evidence="1 2" key="1">
    <citation type="submission" date="2016-08" db="EMBL/GenBank/DDBJ databases">
        <title>Genome sequence of Clavibacter michiganensis spp. strain CASJ009.</title>
        <authorList>
            <person name="Thapa S.P."/>
            <person name="Coaker G."/>
        </authorList>
    </citation>
    <scope>NUCLEOTIDE SEQUENCE [LARGE SCALE GENOMIC DNA]</scope>
    <source>
        <strain evidence="1">CASJ009</strain>
    </source>
</reference>
<evidence type="ECO:0000313" key="1">
    <source>
        <dbReference type="EMBL" id="OUE09867.1"/>
    </source>
</evidence>
<dbReference type="Proteomes" id="UP000195106">
    <property type="component" value="Unassembled WGS sequence"/>
</dbReference>
<dbReference type="AlphaFoldDB" id="A0A251XWH5"/>
<dbReference type="EMBL" id="MDHJ01000001">
    <property type="protein sequence ID" value="OUE09867.1"/>
    <property type="molecule type" value="Genomic_DNA"/>
</dbReference>
<organism evidence="1 2">
    <name type="scientific">Clavibacter michiganensis</name>
    <dbReference type="NCBI Taxonomy" id="28447"/>
    <lineage>
        <taxon>Bacteria</taxon>
        <taxon>Bacillati</taxon>
        <taxon>Actinomycetota</taxon>
        <taxon>Actinomycetes</taxon>
        <taxon>Micrococcales</taxon>
        <taxon>Microbacteriaceae</taxon>
        <taxon>Clavibacter</taxon>
    </lineage>
</organism>
<sequence>MNCEMCWRKSFSRTPSRYANTFDAAKSLSMPFLPNSATPCDHDWKIDIIGTLREPKYEYRSGSSRHRHAFAASSRIATSGVRMQLPALTSARSVDASRVGAVGGGTGDMA</sequence>
<accession>A0A251XWH5</accession>